<evidence type="ECO:0000259" key="7">
    <source>
        <dbReference type="Pfam" id="PF05175"/>
    </source>
</evidence>
<keyword evidence="4" id="KW-0949">S-adenosyl-L-methionine</keyword>
<dbReference type="AlphaFoldDB" id="A0A7W8ZTR7"/>
<dbReference type="InterPro" id="IPR007848">
    <property type="entry name" value="Small_mtfrase_dom"/>
</dbReference>
<evidence type="ECO:0000256" key="2">
    <source>
        <dbReference type="ARBA" id="ARBA00022603"/>
    </source>
</evidence>
<dbReference type="Pfam" id="PF05175">
    <property type="entry name" value="MTS"/>
    <property type="match status" value="1"/>
</dbReference>
<dbReference type="RefSeq" id="WP_052542245.1">
    <property type="nucleotide sequence ID" value="NZ_JACHBQ010000001.1"/>
</dbReference>
<evidence type="ECO:0000256" key="6">
    <source>
        <dbReference type="SAM" id="MobiDB-lite"/>
    </source>
</evidence>
<evidence type="ECO:0000256" key="3">
    <source>
        <dbReference type="ARBA" id="ARBA00022679"/>
    </source>
</evidence>
<comment type="caution">
    <text evidence="8">The sequence shown here is derived from an EMBL/GenBank/DDBJ whole genome shotgun (WGS) entry which is preliminary data.</text>
</comment>
<dbReference type="SUPFAM" id="SSF53335">
    <property type="entry name" value="S-adenosyl-L-methionine-dependent methyltransferases"/>
    <property type="match status" value="1"/>
</dbReference>
<dbReference type="OrthoDB" id="9800643at2"/>
<evidence type="ECO:0000313" key="8">
    <source>
        <dbReference type="EMBL" id="MBB5640034.1"/>
    </source>
</evidence>
<evidence type="ECO:0000313" key="9">
    <source>
        <dbReference type="Proteomes" id="UP000561726"/>
    </source>
</evidence>
<evidence type="ECO:0000256" key="4">
    <source>
        <dbReference type="ARBA" id="ARBA00022691"/>
    </source>
</evidence>
<dbReference type="Gene3D" id="3.40.50.150">
    <property type="entry name" value="Vaccinia Virus protein VP39"/>
    <property type="match status" value="1"/>
</dbReference>
<comment type="catalytic activity">
    <reaction evidence="5">
        <text>L-glutaminyl-[peptide chain release factor] + S-adenosyl-L-methionine = N(5)-methyl-L-glutaminyl-[peptide chain release factor] + S-adenosyl-L-homocysteine + H(+)</text>
        <dbReference type="Rhea" id="RHEA:42896"/>
        <dbReference type="Rhea" id="RHEA-COMP:10271"/>
        <dbReference type="Rhea" id="RHEA-COMP:10272"/>
        <dbReference type="ChEBI" id="CHEBI:15378"/>
        <dbReference type="ChEBI" id="CHEBI:30011"/>
        <dbReference type="ChEBI" id="CHEBI:57856"/>
        <dbReference type="ChEBI" id="CHEBI:59789"/>
        <dbReference type="ChEBI" id="CHEBI:61891"/>
        <dbReference type="EC" id="2.1.1.297"/>
    </reaction>
</comment>
<dbReference type="NCBIfam" id="TIGR03704">
    <property type="entry name" value="PrmC_rel_meth"/>
    <property type="match status" value="1"/>
</dbReference>
<dbReference type="InterPro" id="IPR022446">
    <property type="entry name" value="MeTrfrase_put"/>
</dbReference>
<feature type="region of interest" description="Disordered" evidence="6">
    <location>
        <begin position="254"/>
        <end position="275"/>
    </location>
</feature>
<dbReference type="EC" id="2.1.1.297" evidence="1"/>
<dbReference type="Proteomes" id="UP000561726">
    <property type="component" value="Unassembled WGS sequence"/>
</dbReference>
<evidence type="ECO:0000256" key="5">
    <source>
        <dbReference type="ARBA" id="ARBA00048391"/>
    </source>
</evidence>
<dbReference type="CDD" id="cd02440">
    <property type="entry name" value="AdoMet_MTases"/>
    <property type="match status" value="1"/>
</dbReference>
<feature type="domain" description="Methyltransferase small" evidence="7">
    <location>
        <begin position="80"/>
        <end position="193"/>
    </location>
</feature>
<keyword evidence="3 8" id="KW-0808">Transferase</keyword>
<dbReference type="GO" id="GO:0032259">
    <property type="term" value="P:methylation"/>
    <property type="evidence" value="ECO:0007669"/>
    <property type="project" value="UniProtKB-KW"/>
</dbReference>
<dbReference type="NCBIfam" id="TIGR00536">
    <property type="entry name" value="hemK_fam"/>
    <property type="match status" value="1"/>
</dbReference>
<gene>
    <name evidence="8" type="ORF">BJ997_000582</name>
</gene>
<reference evidence="8 9" key="1">
    <citation type="submission" date="2020-08" db="EMBL/GenBank/DDBJ databases">
        <title>Sequencing the genomes of 1000 actinobacteria strains.</title>
        <authorList>
            <person name="Klenk H.-P."/>
        </authorList>
    </citation>
    <scope>NUCLEOTIDE SEQUENCE [LARGE SCALE GENOMIC DNA]</scope>
    <source>
        <strain evidence="8 9">DSM 21065</strain>
    </source>
</reference>
<dbReference type="PANTHER" id="PTHR18895">
    <property type="entry name" value="HEMK METHYLTRANSFERASE"/>
    <property type="match status" value="1"/>
</dbReference>
<dbReference type="EMBL" id="JACHBQ010000001">
    <property type="protein sequence ID" value="MBB5640034.1"/>
    <property type="molecule type" value="Genomic_DNA"/>
</dbReference>
<accession>A0A7W8ZTR7</accession>
<dbReference type="InterPro" id="IPR004556">
    <property type="entry name" value="HemK-like"/>
</dbReference>
<dbReference type="InterPro" id="IPR029063">
    <property type="entry name" value="SAM-dependent_MTases_sf"/>
</dbReference>
<evidence type="ECO:0000256" key="1">
    <source>
        <dbReference type="ARBA" id="ARBA00012771"/>
    </source>
</evidence>
<feature type="compositionally biased region" description="Low complexity" evidence="6">
    <location>
        <begin position="258"/>
        <end position="275"/>
    </location>
</feature>
<dbReference type="InterPro" id="IPR050320">
    <property type="entry name" value="N5-glutamine_MTase"/>
</dbReference>
<dbReference type="PANTHER" id="PTHR18895:SF74">
    <property type="entry name" value="MTRF1L RELEASE FACTOR GLUTAMINE METHYLTRANSFERASE"/>
    <property type="match status" value="1"/>
</dbReference>
<protein>
    <recommendedName>
        <fullName evidence="1">peptide chain release factor N(5)-glutamine methyltransferase</fullName>
        <ecNumber evidence="1">2.1.1.297</ecNumber>
    </recommendedName>
</protein>
<name>A0A7W8ZTR7_9MICO</name>
<proteinExistence type="predicted"/>
<sequence>MKLVSRVERSLLVDRLQKAGCVFAVDEVRLLVTTARTITELEVMVEAREAGRPLEHILGWAEFRGLHVRVDPGIFVPRRRTEFLVRQALTRCHSGTVVVDLCCGSGAVGAAVAAAVPLADVFAADIDPAAVRCARRNLDPVKVFEGDLFEALPTTLRGHVDVLVVNAPYVPTARIELMPPEARLHEARVALDGGADGLDVQRRVVAESPLWLAPGGHLLIETSTEQAPHTAELLIESGLTCQVAHSHRRNATVVVGTSPESSLPESSLPESSLPG</sequence>
<dbReference type="GO" id="GO:0102559">
    <property type="term" value="F:peptide chain release factor N(5)-glutamine methyltransferase activity"/>
    <property type="evidence" value="ECO:0007669"/>
    <property type="project" value="UniProtKB-EC"/>
</dbReference>
<organism evidence="8 9">
    <name type="scientific">Cryobacterium roopkundense</name>
    <dbReference type="NCBI Taxonomy" id="1001240"/>
    <lineage>
        <taxon>Bacteria</taxon>
        <taxon>Bacillati</taxon>
        <taxon>Actinomycetota</taxon>
        <taxon>Actinomycetes</taxon>
        <taxon>Micrococcales</taxon>
        <taxon>Microbacteriaceae</taxon>
        <taxon>Cryobacterium</taxon>
    </lineage>
</organism>
<keyword evidence="2 8" id="KW-0489">Methyltransferase</keyword>